<evidence type="ECO:0000256" key="2">
    <source>
        <dbReference type="ARBA" id="ARBA00005375"/>
    </source>
</evidence>
<proteinExistence type="inferred from homology"/>
<dbReference type="SUPFAM" id="SSF53254">
    <property type="entry name" value="Phosphoglycerate mutase-like"/>
    <property type="match status" value="1"/>
</dbReference>
<comment type="catalytic activity">
    <reaction evidence="1">
        <text>a phosphate monoester + H2O = an alcohol + phosphate</text>
        <dbReference type="Rhea" id="RHEA:15017"/>
        <dbReference type="ChEBI" id="CHEBI:15377"/>
        <dbReference type="ChEBI" id="CHEBI:30879"/>
        <dbReference type="ChEBI" id="CHEBI:43474"/>
        <dbReference type="ChEBI" id="CHEBI:67140"/>
        <dbReference type="EC" id="3.1.3.2"/>
    </reaction>
</comment>
<dbReference type="InterPro" id="IPR033379">
    <property type="entry name" value="Acid_Pase_AS"/>
</dbReference>
<reference evidence="7" key="1">
    <citation type="submission" date="2015-11" db="EMBL/GenBank/DDBJ databases">
        <title>De novo transcriptome assembly of four potential Pierce s Disease insect vectors from Arizona vineyards.</title>
        <authorList>
            <person name="Tassone E.E."/>
        </authorList>
    </citation>
    <scope>NUCLEOTIDE SEQUENCE</scope>
</reference>
<organism evidence="7">
    <name type="scientific">Cuerna arida</name>
    <dbReference type="NCBI Taxonomy" id="1464854"/>
    <lineage>
        <taxon>Eukaryota</taxon>
        <taxon>Metazoa</taxon>
        <taxon>Ecdysozoa</taxon>
        <taxon>Arthropoda</taxon>
        <taxon>Hexapoda</taxon>
        <taxon>Insecta</taxon>
        <taxon>Pterygota</taxon>
        <taxon>Neoptera</taxon>
        <taxon>Paraneoptera</taxon>
        <taxon>Hemiptera</taxon>
        <taxon>Auchenorrhyncha</taxon>
        <taxon>Membracoidea</taxon>
        <taxon>Cicadellidae</taxon>
        <taxon>Cicadellinae</taxon>
        <taxon>Proconiini</taxon>
        <taxon>Cuerna</taxon>
    </lineage>
</organism>
<evidence type="ECO:0000256" key="6">
    <source>
        <dbReference type="ARBA" id="ARBA00041499"/>
    </source>
</evidence>
<gene>
    <name evidence="7" type="ORF">g.42115</name>
</gene>
<dbReference type="InterPro" id="IPR029033">
    <property type="entry name" value="His_PPase_superfam"/>
</dbReference>
<sequence length="431" mass="48923">MMPSYQDIRQWANSQSGLLLLCALTVGVLGVVYNLTDESLPADQPSVATASELVAANLTGSRVVPTLRFVVAVSRHGNRGPSFTYPKSPYQHNDTKIWPYGVGELTQIGRMQMYDLGKKFRSLYNGFLGQIYRPTEFKALSTPMGRTLQSAELFLAGLFPPTGFQMWNKNLQWQPIPVFPNLLDRNMMVPTSGPNMCPKFREAQKKPLKEFLEEYESELDKLVEYVLPYLGFNTDNLKSEKMGDISSMYILFILWESFTYPQGEGLPMPDWSKKIFPEPLEFLIAEAMKATTIGTDTQIRYVEGEMFKEMVEHMRAKEENTPKSVEQMVYYSGHDHTILGLQAILGLDREALGYVAPGSALIFELHQNPDADGQFYVQVLQIDGNSPDLEPKEVNIPRCESPCDFQLFLNITEKYYNITDYQKECQIDSVA</sequence>
<dbReference type="PROSITE" id="PS00616">
    <property type="entry name" value="HIS_ACID_PHOSPHAT_1"/>
    <property type="match status" value="1"/>
</dbReference>
<dbReference type="InterPro" id="IPR050645">
    <property type="entry name" value="Histidine_acid_phosphatase"/>
</dbReference>
<dbReference type="Gene3D" id="3.40.50.1240">
    <property type="entry name" value="Phosphoglycerate mutase-like"/>
    <property type="match status" value="1"/>
</dbReference>
<protein>
    <recommendedName>
        <fullName evidence="5">2-phosphoxylose phosphatase 1</fullName>
    </recommendedName>
    <alternativeName>
        <fullName evidence="6">Acid phosphatase-like protein 2</fullName>
    </alternativeName>
</protein>
<dbReference type="PANTHER" id="PTHR11567">
    <property type="entry name" value="ACID PHOSPHATASE-RELATED"/>
    <property type="match status" value="1"/>
</dbReference>
<comment type="catalytic activity">
    <reaction evidence="4">
        <text>3-O-[beta-D-GlcA-(1-&gt;3)-beta-D-Gal-(1-&gt;3)-beta-D-Gal-(1-&gt;4)-beta-D-2-O-P-Xyl]-L-seryl-[protein] + H2O = 3-O-(beta-D-GlcA-(1-&gt;3)-beta-D-Gal-(1-&gt;3)-beta-D-Gal-(1-&gt;4)-beta-D-Xyl)-L-seryl-[protein] + phosphate</text>
        <dbReference type="Rhea" id="RHEA:56512"/>
        <dbReference type="Rhea" id="RHEA-COMP:12573"/>
        <dbReference type="Rhea" id="RHEA-COMP:14559"/>
        <dbReference type="ChEBI" id="CHEBI:15377"/>
        <dbReference type="ChEBI" id="CHEBI:43474"/>
        <dbReference type="ChEBI" id="CHEBI:132093"/>
        <dbReference type="ChEBI" id="CHEBI:140495"/>
    </reaction>
</comment>
<dbReference type="PANTHER" id="PTHR11567:SF110">
    <property type="entry name" value="2-PHOSPHOXYLOSE PHOSPHATASE 1"/>
    <property type="match status" value="1"/>
</dbReference>
<evidence type="ECO:0000256" key="4">
    <source>
        <dbReference type="ARBA" id="ARBA00036311"/>
    </source>
</evidence>
<evidence type="ECO:0000256" key="5">
    <source>
        <dbReference type="ARBA" id="ARBA00040357"/>
    </source>
</evidence>
<dbReference type="InterPro" id="IPR000560">
    <property type="entry name" value="His_Pase_clade-2"/>
</dbReference>
<dbReference type="AlphaFoldDB" id="A0A1B6EIP7"/>
<comment type="similarity">
    <text evidence="2">Belongs to the histidine acid phosphatase family.</text>
</comment>
<evidence type="ECO:0000313" key="7">
    <source>
        <dbReference type="EMBL" id="JAS37799.1"/>
    </source>
</evidence>
<evidence type="ECO:0000256" key="1">
    <source>
        <dbReference type="ARBA" id="ARBA00000032"/>
    </source>
</evidence>
<dbReference type="CDD" id="cd07061">
    <property type="entry name" value="HP_HAP_like"/>
    <property type="match status" value="1"/>
</dbReference>
<dbReference type="GO" id="GO:0003993">
    <property type="term" value="F:acid phosphatase activity"/>
    <property type="evidence" value="ECO:0007669"/>
    <property type="project" value="UniProtKB-EC"/>
</dbReference>
<keyword evidence="3" id="KW-0378">Hydrolase</keyword>
<name>A0A1B6EIP7_9HEMI</name>
<accession>A0A1B6EIP7</accession>
<dbReference type="EMBL" id="GECZ01031970">
    <property type="protein sequence ID" value="JAS37799.1"/>
    <property type="molecule type" value="Transcribed_RNA"/>
</dbReference>
<dbReference type="Pfam" id="PF00328">
    <property type="entry name" value="His_Phos_2"/>
    <property type="match status" value="2"/>
</dbReference>
<evidence type="ECO:0000256" key="3">
    <source>
        <dbReference type="ARBA" id="ARBA00022801"/>
    </source>
</evidence>